<evidence type="ECO:0000259" key="4">
    <source>
        <dbReference type="PROSITE" id="PS50893"/>
    </source>
</evidence>
<dbReference type="PROSITE" id="PS50893">
    <property type="entry name" value="ABC_TRANSPORTER_2"/>
    <property type="match status" value="1"/>
</dbReference>
<evidence type="ECO:0000256" key="1">
    <source>
        <dbReference type="ARBA" id="ARBA00022741"/>
    </source>
</evidence>
<name>A0ABN2MDL2_9MICO</name>
<dbReference type="PANTHER" id="PTHR43038:SF3">
    <property type="entry name" value="ABC TRANSPORTER G FAMILY MEMBER 20 ISOFORM X1"/>
    <property type="match status" value="1"/>
</dbReference>
<dbReference type="InterPro" id="IPR027417">
    <property type="entry name" value="P-loop_NTPase"/>
</dbReference>
<dbReference type="GO" id="GO:0005524">
    <property type="term" value="F:ATP binding"/>
    <property type="evidence" value="ECO:0007669"/>
    <property type="project" value="UniProtKB-KW"/>
</dbReference>
<comment type="caution">
    <text evidence="5">The sequence shown here is derived from an EMBL/GenBank/DDBJ whole genome shotgun (WGS) entry which is preliminary data.</text>
</comment>
<dbReference type="CDD" id="cd03230">
    <property type="entry name" value="ABC_DR_subfamily_A"/>
    <property type="match status" value="1"/>
</dbReference>
<keyword evidence="6" id="KW-1185">Reference proteome</keyword>
<dbReference type="SMART" id="SM00382">
    <property type="entry name" value="AAA"/>
    <property type="match status" value="1"/>
</dbReference>
<keyword evidence="2 5" id="KW-0067">ATP-binding</keyword>
<dbReference type="InterPro" id="IPR003439">
    <property type="entry name" value="ABC_transporter-like_ATP-bd"/>
</dbReference>
<dbReference type="EMBL" id="BAAANJ010000021">
    <property type="protein sequence ID" value="GAA1820427.1"/>
    <property type="molecule type" value="Genomic_DNA"/>
</dbReference>
<accession>A0ABN2MDL2</accession>
<evidence type="ECO:0000313" key="5">
    <source>
        <dbReference type="EMBL" id="GAA1820427.1"/>
    </source>
</evidence>
<dbReference type="PANTHER" id="PTHR43038">
    <property type="entry name" value="ATP-BINDING CASSETTE, SUB-FAMILY H, MEMBER 1"/>
    <property type="match status" value="1"/>
</dbReference>
<reference evidence="5 6" key="1">
    <citation type="journal article" date="2019" name="Int. J. Syst. Evol. Microbiol.">
        <title>The Global Catalogue of Microorganisms (GCM) 10K type strain sequencing project: providing services to taxonomists for standard genome sequencing and annotation.</title>
        <authorList>
            <consortium name="The Broad Institute Genomics Platform"/>
            <consortium name="The Broad Institute Genome Sequencing Center for Infectious Disease"/>
            <person name="Wu L."/>
            <person name="Ma J."/>
        </authorList>
    </citation>
    <scope>NUCLEOTIDE SEQUENCE [LARGE SCALE GENOMIC DNA]</scope>
    <source>
        <strain evidence="5 6">JCM 14322</strain>
    </source>
</reference>
<dbReference type="InterPro" id="IPR003593">
    <property type="entry name" value="AAA+_ATPase"/>
</dbReference>
<feature type="compositionally biased region" description="Acidic residues" evidence="3">
    <location>
        <begin position="267"/>
        <end position="277"/>
    </location>
</feature>
<gene>
    <name evidence="5" type="ORF">GCM10009749_33830</name>
</gene>
<feature type="domain" description="ABC transporter" evidence="4">
    <location>
        <begin position="17"/>
        <end position="240"/>
    </location>
</feature>
<feature type="compositionally biased region" description="Basic and acidic residues" evidence="3">
    <location>
        <begin position="247"/>
        <end position="258"/>
    </location>
</feature>
<keyword evidence="1" id="KW-0547">Nucleotide-binding</keyword>
<dbReference type="Proteomes" id="UP001500002">
    <property type="component" value="Unassembled WGS sequence"/>
</dbReference>
<sequence length="277" mass="29332">MNNADAATGAAGTGAAIIVEDLHVRRAKIPVLEGLNLAVPKGRIVGLLGPSGSGKTTLMRSIVGVQVVQSGRIEVLGLPAGSPELRRRVAYVTQQASVYDDLTVRQNLGYFRRVLGAGASDIDRVIERTDLGSVANRLAGSLSGGQRGRVSLAAALLGTPEVLVLDEPTVGLDPVLRVELWGLFRTLADEGATLLVSSHVMDEAKRCDRLLLMRDGELLADDSVRGVLEITGTDDVETAFLRLIDRGTPDLRPPDETARLAQTAESIDPDSEGEAAR</sequence>
<organism evidence="5 6">
    <name type="scientific">Agromyces neolithicus</name>
    <dbReference type="NCBI Taxonomy" id="269420"/>
    <lineage>
        <taxon>Bacteria</taxon>
        <taxon>Bacillati</taxon>
        <taxon>Actinomycetota</taxon>
        <taxon>Actinomycetes</taxon>
        <taxon>Micrococcales</taxon>
        <taxon>Microbacteriaceae</taxon>
        <taxon>Agromyces</taxon>
    </lineage>
</organism>
<evidence type="ECO:0000256" key="3">
    <source>
        <dbReference type="SAM" id="MobiDB-lite"/>
    </source>
</evidence>
<protein>
    <submittedName>
        <fullName evidence="5">ABC transporter ATP-binding protein</fullName>
    </submittedName>
</protein>
<dbReference type="Gene3D" id="3.40.50.300">
    <property type="entry name" value="P-loop containing nucleotide triphosphate hydrolases"/>
    <property type="match status" value="1"/>
</dbReference>
<feature type="region of interest" description="Disordered" evidence="3">
    <location>
        <begin position="247"/>
        <end position="277"/>
    </location>
</feature>
<dbReference type="Pfam" id="PF00005">
    <property type="entry name" value="ABC_tran"/>
    <property type="match status" value="1"/>
</dbReference>
<proteinExistence type="predicted"/>
<evidence type="ECO:0000256" key="2">
    <source>
        <dbReference type="ARBA" id="ARBA00022840"/>
    </source>
</evidence>
<evidence type="ECO:0000313" key="6">
    <source>
        <dbReference type="Proteomes" id="UP001500002"/>
    </source>
</evidence>
<dbReference type="SUPFAM" id="SSF52540">
    <property type="entry name" value="P-loop containing nucleoside triphosphate hydrolases"/>
    <property type="match status" value="1"/>
</dbReference>